<gene>
    <name evidence="3" type="ORF">BDZ90DRAFT_258213</name>
</gene>
<evidence type="ECO:0000313" key="3">
    <source>
        <dbReference type="EMBL" id="PWN29269.1"/>
    </source>
</evidence>
<accession>A0A316UVH1</accession>
<evidence type="ECO:0000313" key="4">
    <source>
        <dbReference type="Proteomes" id="UP000245884"/>
    </source>
</evidence>
<dbReference type="CDD" id="cd09212">
    <property type="entry name" value="PUB"/>
    <property type="match status" value="1"/>
</dbReference>
<dbReference type="AlphaFoldDB" id="A0A316UVH1"/>
<proteinExistence type="predicted"/>
<feature type="compositionally biased region" description="Basic and acidic residues" evidence="1">
    <location>
        <begin position="172"/>
        <end position="192"/>
    </location>
</feature>
<feature type="compositionally biased region" description="Basic and acidic residues" evidence="1">
    <location>
        <begin position="203"/>
        <end position="236"/>
    </location>
</feature>
<feature type="region of interest" description="Disordered" evidence="1">
    <location>
        <begin position="172"/>
        <end position="291"/>
    </location>
</feature>
<dbReference type="GeneID" id="37029868"/>
<feature type="region of interest" description="Disordered" evidence="1">
    <location>
        <begin position="1"/>
        <end position="60"/>
    </location>
</feature>
<dbReference type="InterPro" id="IPR018997">
    <property type="entry name" value="PUB_domain"/>
</dbReference>
<reference evidence="3 4" key="1">
    <citation type="journal article" date="2018" name="Mol. Biol. Evol.">
        <title>Broad Genomic Sampling Reveals a Smut Pathogenic Ancestry of the Fungal Clade Ustilaginomycotina.</title>
        <authorList>
            <person name="Kijpornyongpan T."/>
            <person name="Mondo S.J."/>
            <person name="Barry K."/>
            <person name="Sandor L."/>
            <person name="Lee J."/>
            <person name="Lipzen A."/>
            <person name="Pangilinan J."/>
            <person name="LaButti K."/>
            <person name="Hainaut M."/>
            <person name="Henrissat B."/>
            <person name="Grigoriev I.V."/>
            <person name="Spatafora J.W."/>
            <person name="Aime M.C."/>
        </authorList>
    </citation>
    <scope>NUCLEOTIDE SEQUENCE [LARGE SCALE GENOMIC DNA]</scope>
    <source>
        <strain evidence="3 4">MCA 5214</strain>
    </source>
</reference>
<dbReference type="RefSeq" id="XP_025363881.1">
    <property type="nucleotide sequence ID" value="XM_025508045.1"/>
</dbReference>
<dbReference type="Pfam" id="PF09409">
    <property type="entry name" value="PUB"/>
    <property type="match status" value="1"/>
</dbReference>
<dbReference type="Proteomes" id="UP000245884">
    <property type="component" value="Unassembled WGS sequence"/>
</dbReference>
<dbReference type="PANTHER" id="PTHR23153:SF38">
    <property type="entry name" value="UBX DOMAIN-CONTAINING PROTEIN 6"/>
    <property type="match status" value="1"/>
</dbReference>
<dbReference type="OrthoDB" id="49605at2759"/>
<protein>
    <recommendedName>
        <fullName evidence="2">PUB domain-containing protein</fullName>
    </recommendedName>
</protein>
<dbReference type="PANTHER" id="PTHR23153">
    <property type="entry name" value="UBX-RELATED"/>
    <property type="match status" value="1"/>
</dbReference>
<name>A0A316UVH1_9BASI</name>
<feature type="domain" description="PUB" evidence="2">
    <location>
        <begin position="82"/>
        <end position="141"/>
    </location>
</feature>
<evidence type="ECO:0000256" key="1">
    <source>
        <dbReference type="SAM" id="MobiDB-lite"/>
    </source>
</evidence>
<evidence type="ECO:0000259" key="2">
    <source>
        <dbReference type="Pfam" id="PF09409"/>
    </source>
</evidence>
<dbReference type="EMBL" id="KZ819663">
    <property type="protein sequence ID" value="PWN29269.1"/>
    <property type="molecule type" value="Genomic_DNA"/>
</dbReference>
<dbReference type="SMART" id="SM00580">
    <property type="entry name" value="PUG"/>
    <property type="match status" value="1"/>
</dbReference>
<organism evidence="3 4">
    <name type="scientific">Jaminaea rosea</name>
    <dbReference type="NCBI Taxonomy" id="1569628"/>
    <lineage>
        <taxon>Eukaryota</taxon>
        <taxon>Fungi</taxon>
        <taxon>Dikarya</taxon>
        <taxon>Basidiomycota</taxon>
        <taxon>Ustilaginomycotina</taxon>
        <taxon>Exobasidiomycetes</taxon>
        <taxon>Microstromatales</taxon>
        <taxon>Microstromatales incertae sedis</taxon>
        <taxon>Jaminaea</taxon>
    </lineage>
</organism>
<dbReference type="SUPFAM" id="SSF143503">
    <property type="entry name" value="PUG domain-like"/>
    <property type="match status" value="1"/>
</dbReference>
<dbReference type="GO" id="GO:0005737">
    <property type="term" value="C:cytoplasm"/>
    <property type="evidence" value="ECO:0007669"/>
    <property type="project" value="TreeGrafter"/>
</dbReference>
<feature type="compositionally biased region" description="Basic and acidic residues" evidence="1">
    <location>
        <begin position="279"/>
        <end position="291"/>
    </location>
</feature>
<sequence>MSPTPSVPPDAHSSARAQRAAAIEARLAAQVQTQSQSSSASASASASSSSTGSAPTPAEEHDLLKKLRRIVDLQIMRDNTYDKAQECMETLEKILSNILSNPTDPKYRTLRATNPKLKRSVLLVPGGSDYLLHSGFGVRTVEFQEEWHCAAKTDRKVRLGVEVLRARLGEARERSEAAKRYKEREEREEKGRVGRVLQEAEEDRERVRRRVERERATREREAQQRQGHEREHEHEQAGSLVTPGDYVAQAEVPFDAPSHRGEGEGQGADQQGERPPPYGEEHWGTGRLLRD</sequence>
<feature type="compositionally biased region" description="Low complexity" evidence="1">
    <location>
        <begin position="15"/>
        <end position="54"/>
    </location>
</feature>
<dbReference type="STRING" id="1569628.A0A316UVH1"/>
<dbReference type="InterPro" id="IPR036339">
    <property type="entry name" value="PUB-like_dom_sf"/>
</dbReference>
<dbReference type="Gene3D" id="1.20.58.2190">
    <property type="match status" value="1"/>
</dbReference>
<keyword evidence="4" id="KW-1185">Reference proteome</keyword>